<evidence type="ECO:0000256" key="9">
    <source>
        <dbReference type="ARBA" id="ARBA00022840"/>
    </source>
</evidence>
<dbReference type="eggNOG" id="arCOG04403">
    <property type="taxonomic scope" value="Archaea"/>
</dbReference>
<evidence type="ECO:0000313" key="17">
    <source>
        <dbReference type="Proteomes" id="UP000019024"/>
    </source>
</evidence>
<dbReference type="KEGG" id="hlr:HALLA_16575"/>
<dbReference type="InterPro" id="IPR036890">
    <property type="entry name" value="HATPase_C_sf"/>
</dbReference>
<dbReference type="SUPFAM" id="SSF50341">
    <property type="entry name" value="CheW-like"/>
    <property type="match status" value="1"/>
</dbReference>
<feature type="region of interest" description="Disordered" evidence="12">
    <location>
        <begin position="252"/>
        <end position="278"/>
    </location>
</feature>
<dbReference type="RefSeq" id="WP_049953412.1">
    <property type="nucleotide sequence ID" value="NZ_CP007055.1"/>
</dbReference>
<evidence type="ECO:0000256" key="11">
    <source>
        <dbReference type="PROSITE-ProRule" id="PRU00110"/>
    </source>
</evidence>
<evidence type="ECO:0000256" key="12">
    <source>
        <dbReference type="SAM" id="MobiDB-lite"/>
    </source>
</evidence>
<dbReference type="InterPro" id="IPR003594">
    <property type="entry name" value="HATPase_dom"/>
</dbReference>
<dbReference type="InterPro" id="IPR037006">
    <property type="entry name" value="CheA-like_homodim_sf"/>
</dbReference>
<dbReference type="SMART" id="SM00073">
    <property type="entry name" value="HPT"/>
    <property type="match status" value="1"/>
</dbReference>
<keyword evidence="9" id="KW-0067">ATP-binding</keyword>
<dbReference type="GO" id="GO:0000155">
    <property type="term" value="F:phosphorelay sensor kinase activity"/>
    <property type="evidence" value="ECO:0007669"/>
    <property type="project" value="InterPro"/>
</dbReference>
<dbReference type="InterPro" id="IPR036097">
    <property type="entry name" value="HisK_dim/P_sf"/>
</dbReference>
<keyword evidence="5 11" id="KW-0597">Phosphoprotein</keyword>
<organism evidence="16 17">
    <name type="scientific">Halostagnicola larsenii XH-48</name>
    <dbReference type="NCBI Taxonomy" id="797299"/>
    <lineage>
        <taxon>Archaea</taxon>
        <taxon>Methanobacteriati</taxon>
        <taxon>Methanobacteriota</taxon>
        <taxon>Stenosarchaea group</taxon>
        <taxon>Halobacteria</taxon>
        <taxon>Halobacteriales</taxon>
        <taxon>Natrialbaceae</taxon>
        <taxon>Halostagnicola</taxon>
    </lineage>
</organism>
<comment type="catalytic activity">
    <reaction evidence="1">
        <text>ATP + protein L-histidine = ADP + protein N-phospho-L-histidine.</text>
        <dbReference type="EC" id="2.7.13.3"/>
    </reaction>
</comment>
<dbReference type="Gene3D" id="1.10.287.560">
    <property type="entry name" value="Histidine kinase CheA-like, homodimeric domain"/>
    <property type="match status" value="1"/>
</dbReference>
<dbReference type="Gene3D" id="3.30.565.10">
    <property type="entry name" value="Histidine kinase-like ATPase, C-terminal domain"/>
    <property type="match status" value="1"/>
</dbReference>
<dbReference type="FunFam" id="3.30.565.10:FF:000016">
    <property type="entry name" value="Chemotaxis protein CheA, putative"/>
    <property type="match status" value="1"/>
</dbReference>
<dbReference type="InterPro" id="IPR005467">
    <property type="entry name" value="His_kinase_dom"/>
</dbReference>
<dbReference type="PROSITE" id="PS50109">
    <property type="entry name" value="HIS_KIN"/>
    <property type="match status" value="1"/>
</dbReference>
<dbReference type="AlphaFoldDB" id="W0JT21"/>
<dbReference type="Pfam" id="PF01627">
    <property type="entry name" value="Hpt"/>
    <property type="match status" value="1"/>
</dbReference>
<dbReference type="InterPro" id="IPR002545">
    <property type="entry name" value="CheW-lke_dom"/>
</dbReference>
<dbReference type="PATRIC" id="fig|797299.3.peg.2322"/>
<dbReference type="InterPro" id="IPR051315">
    <property type="entry name" value="Bact_Chemotaxis_CheA"/>
</dbReference>
<feature type="modified residue" description="Phosphohistidine" evidence="11">
    <location>
        <position position="44"/>
    </location>
</feature>
<evidence type="ECO:0000256" key="3">
    <source>
        <dbReference type="ARBA" id="ARBA00021495"/>
    </source>
</evidence>
<dbReference type="PROSITE" id="PS50894">
    <property type="entry name" value="HPT"/>
    <property type="match status" value="1"/>
</dbReference>
<evidence type="ECO:0000259" key="13">
    <source>
        <dbReference type="PROSITE" id="PS50109"/>
    </source>
</evidence>
<dbReference type="HOGENOM" id="CLU_000650_3_6_2"/>
<dbReference type="EMBL" id="CP007055">
    <property type="protein sequence ID" value="AHG00173.1"/>
    <property type="molecule type" value="Genomic_DNA"/>
</dbReference>
<keyword evidence="6" id="KW-0808">Transferase</keyword>
<evidence type="ECO:0000256" key="1">
    <source>
        <dbReference type="ARBA" id="ARBA00000085"/>
    </source>
</evidence>
<gene>
    <name evidence="16" type="ORF">HALLA_16575</name>
</gene>
<dbReference type="InterPro" id="IPR008207">
    <property type="entry name" value="Sig_transdc_His_kin_Hpt_dom"/>
</dbReference>
<dbReference type="CDD" id="cd00088">
    <property type="entry name" value="HPT"/>
    <property type="match status" value="1"/>
</dbReference>
<dbReference type="SMART" id="SM00260">
    <property type="entry name" value="CheW"/>
    <property type="match status" value="1"/>
</dbReference>
<evidence type="ECO:0000256" key="5">
    <source>
        <dbReference type="ARBA" id="ARBA00022553"/>
    </source>
</evidence>
<feature type="region of interest" description="Disordered" evidence="12">
    <location>
        <begin position="123"/>
        <end position="142"/>
    </location>
</feature>
<keyword evidence="8" id="KW-0418">Kinase</keyword>
<protein>
    <recommendedName>
        <fullName evidence="3">Chemotaxis protein CheA</fullName>
        <ecNumber evidence="2">2.7.13.3</ecNumber>
    </recommendedName>
</protein>
<evidence type="ECO:0000256" key="8">
    <source>
        <dbReference type="ARBA" id="ARBA00022777"/>
    </source>
</evidence>
<dbReference type="Pfam" id="PF02895">
    <property type="entry name" value="H-kinase_dim"/>
    <property type="match status" value="1"/>
</dbReference>
<feature type="domain" description="CheW-like" evidence="14">
    <location>
        <begin position="531"/>
        <end position="658"/>
    </location>
</feature>
<dbReference type="Pfam" id="PF01584">
    <property type="entry name" value="CheW"/>
    <property type="match status" value="1"/>
</dbReference>
<dbReference type="SUPFAM" id="SSF47384">
    <property type="entry name" value="Homodimeric domain of signal transducing histidine kinase"/>
    <property type="match status" value="1"/>
</dbReference>
<evidence type="ECO:0000259" key="15">
    <source>
        <dbReference type="PROSITE" id="PS50894"/>
    </source>
</evidence>
<dbReference type="PRINTS" id="PR00344">
    <property type="entry name" value="BCTRLSENSOR"/>
</dbReference>
<dbReference type="SUPFAM" id="SSF55874">
    <property type="entry name" value="ATPase domain of HSP90 chaperone/DNA topoisomerase II/histidine kinase"/>
    <property type="match status" value="1"/>
</dbReference>
<dbReference type="PANTHER" id="PTHR43395:SF10">
    <property type="entry name" value="CHEMOTAXIS PROTEIN CHEA"/>
    <property type="match status" value="1"/>
</dbReference>
<dbReference type="Gene3D" id="1.20.120.160">
    <property type="entry name" value="HPT domain"/>
    <property type="match status" value="1"/>
</dbReference>
<dbReference type="InterPro" id="IPR036061">
    <property type="entry name" value="CheW-like_dom_sf"/>
</dbReference>
<proteinExistence type="predicted"/>
<accession>W0JT21</accession>
<keyword evidence="7" id="KW-0547">Nucleotide-binding</keyword>
<dbReference type="GO" id="GO:0005524">
    <property type="term" value="F:ATP binding"/>
    <property type="evidence" value="ECO:0007669"/>
    <property type="project" value="UniProtKB-KW"/>
</dbReference>
<dbReference type="Gene3D" id="2.30.30.40">
    <property type="entry name" value="SH3 Domains"/>
    <property type="match status" value="1"/>
</dbReference>
<dbReference type="SMART" id="SM00387">
    <property type="entry name" value="HATPase_c"/>
    <property type="match status" value="1"/>
</dbReference>
<dbReference type="SMART" id="SM01231">
    <property type="entry name" value="H-kinase_dim"/>
    <property type="match status" value="1"/>
</dbReference>
<evidence type="ECO:0000256" key="6">
    <source>
        <dbReference type="ARBA" id="ARBA00022679"/>
    </source>
</evidence>
<keyword evidence="4" id="KW-0145">Chemotaxis</keyword>
<dbReference type="CDD" id="cd00731">
    <property type="entry name" value="CheA_reg"/>
    <property type="match status" value="1"/>
</dbReference>
<feature type="domain" description="Histidine kinase" evidence="13">
    <location>
        <begin position="272"/>
        <end position="529"/>
    </location>
</feature>
<dbReference type="Proteomes" id="UP000019024">
    <property type="component" value="Chromosome"/>
</dbReference>
<keyword evidence="10" id="KW-0902">Two-component regulatory system</keyword>
<evidence type="ECO:0000256" key="7">
    <source>
        <dbReference type="ARBA" id="ARBA00022741"/>
    </source>
</evidence>
<dbReference type="SUPFAM" id="SSF47226">
    <property type="entry name" value="Histidine-containing phosphotransfer domain, HPT domain"/>
    <property type="match status" value="1"/>
</dbReference>
<dbReference type="GO" id="GO:0006935">
    <property type="term" value="P:chemotaxis"/>
    <property type="evidence" value="ECO:0007669"/>
    <property type="project" value="UniProtKB-KW"/>
</dbReference>
<sequence>MSDVFDTFIRESQDDLLQLNNSLLALEDNPSDAEAIDAVFRVSHNLKGNFGAMGFEAPSNLAHALEDLLDEVREGNMAVTSDRMNLLFEAVDSLDEMVTQIAKSGEVQLDPSGTVSQLRAEIDGSDGDEVAAAPGDGNDSAEDSIDVPFDTLAETEAATADSIFHLDLVIGDGESNLVDAMFILGDIQDGYTVHAGVPAITDIESGEFEDRFELYVSPNEEADADDIFEEYDGHRYLESVEVADVTEDVKRGLADGDSTGDDGSTGDESGGSVLDNHDTEIESIRVDVTTIDELYNQVEEMVTSRIKLRNTIEELGVSEVEKELSEHDKITSRIQDTVLEMRLVPVRTIAGHFPRLVRDIAQEQGKEITFEMTGVDIEMDRSILNEMRDPLVHLIRNAIDHGIEEPDIREAKGKSREGTIELRGTRERDTVTLAIEDDGAGLDPERLRKKAIEKDVMSPAKVQSLERSEVYELIFHPGFSTNDEVTDISGRGVGMDVVNRVVQSVDGDIDVESEPGEGTCVTLTLPVSVAIERVLFVEIGDEAYGIPIKNVDDISVISDLDIQSIDNSKILSHDSKTYPIIDLGESLSVPETEQHDDDLIVRVKDGIRKVALRCDGMNGQEEVVIKPFHGSLSSTEGISGASVLGEGDVVMILDVESL</sequence>
<dbReference type="GO" id="GO:0005737">
    <property type="term" value="C:cytoplasm"/>
    <property type="evidence" value="ECO:0007669"/>
    <property type="project" value="InterPro"/>
</dbReference>
<dbReference type="STRING" id="797299.HALLA_16575"/>
<dbReference type="PROSITE" id="PS50851">
    <property type="entry name" value="CHEW"/>
    <property type="match status" value="1"/>
</dbReference>
<reference evidence="16 17" key="1">
    <citation type="submission" date="2014-01" db="EMBL/GenBank/DDBJ databases">
        <authorList>
            <consortium name="DOE Joint Genome Institute"/>
            <person name="Anderson I."/>
            <person name="Huntemann M."/>
            <person name="Han J."/>
            <person name="Chen A."/>
            <person name="Kyrpides N."/>
            <person name="Mavromatis K."/>
            <person name="Markowitz V."/>
            <person name="Palaniappan K."/>
            <person name="Ivanova N."/>
            <person name="Schaumberg A."/>
            <person name="Pati A."/>
            <person name="Liolios K."/>
            <person name="Nordberg H.P."/>
            <person name="Cantor M.N."/>
            <person name="Hua S.X."/>
            <person name="Woyke T."/>
        </authorList>
    </citation>
    <scope>NUCLEOTIDE SEQUENCE [LARGE SCALE GENOMIC DNA]</scope>
    <source>
        <strain evidence="16 17">XH-48</strain>
    </source>
</reference>
<dbReference type="EC" id="2.7.13.3" evidence="2"/>
<dbReference type="InterPro" id="IPR004105">
    <property type="entry name" value="CheA-like_dim"/>
</dbReference>
<dbReference type="InterPro" id="IPR004358">
    <property type="entry name" value="Sig_transdc_His_kin-like_C"/>
</dbReference>
<keyword evidence="17" id="KW-1185">Reference proteome</keyword>
<evidence type="ECO:0000259" key="14">
    <source>
        <dbReference type="PROSITE" id="PS50851"/>
    </source>
</evidence>
<dbReference type="OrthoDB" id="293137at2157"/>
<evidence type="ECO:0000256" key="2">
    <source>
        <dbReference type="ARBA" id="ARBA00012438"/>
    </source>
</evidence>
<name>W0JT21_9EURY</name>
<dbReference type="GeneID" id="25146027"/>
<dbReference type="InterPro" id="IPR036641">
    <property type="entry name" value="HPT_dom_sf"/>
</dbReference>
<evidence type="ECO:0000256" key="4">
    <source>
        <dbReference type="ARBA" id="ARBA00022500"/>
    </source>
</evidence>
<evidence type="ECO:0000256" key="10">
    <source>
        <dbReference type="ARBA" id="ARBA00023012"/>
    </source>
</evidence>
<evidence type="ECO:0000313" key="16">
    <source>
        <dbReference type="EMBL" id="AHG00173.1"/>
    </source>
</evidence>
<dbReference type="Pfam" id="PF02518">
    <property type="entry name" value="HATPase_c"/>
    <property type="match status" value="1"/>
</dbReference>
<feature type="domain" description="HPt" evidence="15">
    <location>
        <begin position="1"/>
        <end position="101"/>
    </location>
</feature>
<dbReference type="PANTHER" id="PTHR43395">
    <property type="entry name" value="SENSOR HISTIDINE KINASE CHEA"/>
    <property type="match status" value="1"/>
</dbReference>